<dbReference type="GO" id="GO:0019843">
    <property type="term" value="F:rRNA binding"/>
    <property type="evidence" value="ECO:0007669"/>
    <property type="project" value="UniProtKB-UniRule"/>
</dbReference>
<feature type="compositionally biased region" description="Polar residues" evidence="6">
    <location>
        <begin position="56"/>
        <end position="74"/>
    </location>
</feature>
<feature type="region of interest" description="Disordered" evidence="6">
    <location>
        <begin position="1"/>
        <end position="113"/>
    </location>
</feature>
<dbReference type="InterPro" id="IPR036227">
    <property type="entry name" value="Ribosomal_uL15/eL18_sf"/>
</dbReference>
<dbReference type="AlphaFoldDB" id="A0A512AJ96"/>
<dbReference type="PANTHER" id="PTHR12934:SF11">
    <property type="entry name" value="LARGE RIBOSOMAL SUBUNIT PROTEIN UL15M"/>
    <property type="match status" value="1"/>
</dbReference>
<dbReference type="GO" id="GO:0022625">
    <property type="term" value="C:cytosolic large ribosomal subunit"/>
    <property type="evidence" value="ECO:0007669"/>
    <property type="project" value="TreeGrafter"/>
</dbReference>
<dbReference type="InterPro" id="IPR030878">
    <property type="entry name" value="Ribosomal_uL15"/>
</dbReference>
<proteinExistence type="inferred from homology"/>
<evidence type="ECO:0000256" key="5">
    <source>
        <dbReference type="RuleBase" id="RU003888"/>
    </source>
</evidence>
<evidence type="ECO:0000256" key="1">
    <source>
        <dbReference type="ARBA" id="ARBA00007320"/>
    </source>
</evidence>
<name>A0A512AJ96_9SPHN</name>
<organism evidence="8 9">
    <name type="scientific">Novosphingobium sediminis</name>
    <dbReference type="NCBI Taxonomy" id="707214"/>
    <lineage>
        <taxon>Bacteria</taxon>
        <taxon>Pseudomonadati</taxon>
        <taxon>Pseudomonadota</taxon>
        <taxon>Alphaproteobacteria</taxon>
        <taxon>Sphingomonadales</taxon>
        <taxon>Sphingomonadaceae</taxon>
        <taxon>Novosphingobium</taxon>
    </lineage>
</organism>
<feature type="compositionally biased region" description="Basic and acidic residues" evidence="6">
    <location>
        <begin position="222"/>
        <end position="238"/>
    </location>
</feature>
<dbReference type="EMBL" id="BJYR01000011">
    <property type="protein sequence ID" value="GEN99781.1"/>
    <property type="molecule type" value="Genomic_DNA"/>
</dbReference>
<comment type="similarity">
    <text evidence="1 4 5">Belongs to the universal ribosomal protein uL15 family.</text>
</comment>
<dbReference type="Gene3D" id="3.100.10.10">
    <property type="match status" value="1"/>
</dbReference>
<evidence type="ECO:0000313" key="8">
    <source>
        <dbReference type="EMBL" id="GEN99781.1"/>
    </source>
</evidence>
<feature type="region of interest" description="Disordered" evidence="6">
    <location>
        <begin position="218"/>
        <end position="238"/>
    </location>
</feature>
<reference evidence="8 9" key="1">
    <citation type="submission" date="2019-07" db="EMBL/GenBank/DDBJ databases">
        <title>Whole genome shotgun sequence of Novosphingobium sediminis NBRC 106119.</title>
        <authorList>
            <person name="Hosoyama A."/>
            <person name="Uohara A."/>
            <person name="Ohji S."/>
            <person name="Ichikawa N."/>
        </authorList>
    </citation>
    <scope>NUCLEOTIDE SEQUENCE [LARGE SCALE GENOMIC DNA]</scope>
    <source>
        <strain evidence="8 9">NBRC 106119</strain>
    </source>
</reference>
<keyword evidence="3 4" id="KW-0687">Ribonucleoprotein</keyword>
<keyword evidence="4" id="KW-0699">rRNA-binding</keyword>
<dbReference type="PANTHER" id="PTHR12934">
    <property type="entry name" value="50S RIBOSOMAL PROTEIN L15"/>
    <property type="match status" value="1"/>
</dbReference>
<comment type="function">
    <text evidence="4">Binds to the 23S rRNA.</text>
</comment>
<dbReference type="NCBIfam" id="TIGR01071">
    <property type="entry name" value="rplO_bact"/>
    <property type="match status" value="1"/>
</dbReference>
<sequence length="238" mass="24346">MSAASVAFQTTRGAGHGPDGCGQHAGKLPGGHSPDHRAAEGVTFAPASPKGRPPISATQSESECSTMTKLNELSDNYGARKGRMRVGRGIGSGKGKTAGRGQKGAKARSGVSVNGFEGGQMPLHMRIPKRGFNNIFAKDYAEVNLGMIQKAIDSGKLAIDGVIDHAALQAAGLARGGKDGVRLLAKGELTTKVSFLVAGVSAGARAAVEALGGSVALPEAQPSEHEKKTARREANKAK</sequence>
<dbReference type="Pfam" id="PF00828">
    <property type="entry name" value="Ribosomal_L27A"/>
    <property type="match status" value="1"/>
</dbReference>
<evidence type="ECO:0000259" key="7">
    <source>
        <dbReference type="Pfam" id="PF00828"/>
    </source>
</evidence>
<dbReference type="PROSITE" id="PS00475">
    <property type="entry name" value="RIBOSOMAL_L15"/>
    <property type="match status" value="1"/>
</dbReference>
<dbReference type="SUPFAM" id="SSF52080">
    <property type="entry name" value="Ribosomal proteins L15p and L18e"/>
    <property type="match status" value="1"/>
</dbReference>
<dbReference type="Proteomes" id="UP000321464">
    <property type="component" value="Unassembled WGS sequence"/>
</dbReference>
<feature type="compositionally biased region" description="Gly residues" evidence="6">
    <location>
        <begin position="88"/>
        <end position="102"/>
    </location>
</feature>
<gene>
    <name evidence="4" type="primary">rplO</name>
    <name evidence="8" type="ORF">NSE01_16140</name>
</gene>
<evidence type="ECO:0000313" key="9">
    <source>
        <dbReference type="Proteomes" id="UP000321464"/>
    </source>
</evidence>
<evidence type="ECO:0000256" key="3">
    <source>
        <dbReference type="ARBA" id="ARBA00023274"/>
    </source>
</evidence>
<evidence type="ECO:0000256" key="4">
    <source>
        <dbReference type="HAMAP-Rule" id="MF_01341"/>
    </source>
</evidence>
<dbReference type="InterPro" id="IPR021131">
    <property type="entry name" value="Ribosomal_uL15/eL18"/>
</dbReference>
<accession>A0A512AJ96</accession>
<dbReference type="InterPro" id="IPR005749">
    <property type="entry name" value="Ribosomal_uL15_bac-type"/>
</dbReference>
<comment type="caution">
    <text evidence="8">The sequence shown here is derived from an EMBL/GenBank/DDBJ whole genome shotgun (WGS) entry which is preliminary data.</text>
</comment>
<keyword evidence="9" id="KW-1185">Reference proteome</keyword>
<dbReference type="GO" id="GO:0006412">
    <property type="term" value="P:translation"/>
    <property type="evidence" value="ECO:0007669"/>
    <property type="project" value="UniProtKB-UniRule"/>
</dbReference>
<protein>
    <recommendedName>
        <fullName evidence="4">Large ribosomal subunit protein uL15</fullName>
    </recommendedName>
</protein>
<dbReference type="HAMAP" id="MF_01341">
    <property type="entry name" value="Ribosomal_uL15"/>
    <property type="match status" value="1"/>
</dbReference>
<keyword evidence="4" id="KW-0694">RNA-binding</keyword>
<evidence type="ECO:0000256" key="2">
    <source>
        <dbReference type="ARBA" id="ARBA00022980"/>
    </source>
</evidence>
<evidence type="ECO:0000256" key="6">
    <source>
        <dbReference type="SAM" id="MobiDB-lite"/>
    </source>
</evidence>
<feature type="domain" description="Large ribosomal subunit protein uL15/eL18" evidence="7">
    <location>
        <begin position="142"/>
        <end position="215"/>
    </location>
</feature>
<comment type="subunit">
    <text evidence="4">Part of the 50S ribosomal subunit.</text>
</comment>
<dbReference type="InterPro" id="IPR001196">
    <property type="entry name" value="Ribosomal_uL15_CS"/>
</dbReference>
<dbReference type="GO" id="GO:0003735">
    <property type="term" value="F:structural constituent of ribosome"/>
    <property type="evidence" value="ECO:0007669"/>
    <property type="project" value="InterPro"/>
</dbReference>
<keyword evidence="2 4" id="KW-0689">Ribosomal protein</keyword>